<gene>
    <name evidence="2" type="ORF">D3C57_144890</name>
</gene>
<evidence type="ECO:0000313" key="3">
    <source>
        <dbReference type="Proteomes" id="UP000281594"/>
    </source>
</evidence>
<dbReference type="Proteomes" id="UP000281594">
    <property type="component" value="Unassembled WGS sequence"/>
</dbReference>
<dbReference type="InterPro" id="IPR037401">
    <property type="entry name" value="SnoaL-like"/>
</dbReference>
<dbReference type="Gene3D" id="3.10.450.50">
    <property type="match status" value="1"/>
</dbReference>
<sequence length="118" mass="13174">MSDDAAVAEQVVERQMEAYNRQDLDGFLNCYAGSAELRIEGVLAASGKVALREIYARQFSEAPVRAKVVSRIRQAEWIADHERIEGAAGVPLMSVLALYRVRDGLIDQVQFFGQRVMD</sequence>
<dbReference type="eggNOG" id="COG4538">
    <property type="taxonomic scope" value="Bacteria"/>
</dbReference>
<dbReference type="KEGG" id="src:M271_49885"/>
<dbReference type="AlphaFoldDB" id="A0A0A0NW93"/>
<evidence type="ECO:0000313" key="2">
    <source>
        <dbReference type="EMBL" id="RLV71823.1"/>
    </source>
</evidence>
<evidence type="ECO:0000259" key="1">
    <source>
        <dbReference type="Pfam" id="PF12680"/>
    </source>
</evidence>
<feature type="domain" description="SnoaL-like" evidence="1">
    <location>
        <begin position="12"/>
        <end position="106"/>
    </location>
</feature>
<dbReference type="InterPro" id="IPR032710">
    <property type="entry name" value="NTF2-like_dom_sf"/>
</dbReference>
<accession>A0A0A0NW93</accession>
<dbReference type="SUPFAM" id="SSF54427">
    <property type="entry name" value="NTF2-like"/>
    <property type="match status" value="1"/>
</dbReference>
<protein>
    <recommendedName>
        <fullName evidence="1">SnoaL-like domain-containing protein</fullName>
    </recommendedName>
</protein>
<reference evidence="2 3" key="1">
    <citation type="journal article" date="2018" name="J. Biol. Chem.">
        <title>Discovery of the actinoplanic acid pathway in Streptomyces rapamycinicus reveals a genetically conserved synergism with rapamycin.</title>
        <authorList>
            <person name="Mrak P."/>
            <person name="Krastel P."/>
            <person name="Pivk Lukancic P."/>
            <person name="Tao J."/>
            <person name="Pistorius D."/>
            <person name="Moore C.M."/>
        </authorList>
    </citation>
    <scope>NUCLEOTIDE SEQUENCE [LARGE SCALE GENOMIC DNA]</scope>
    <source>
        <strain evidence="2 3">NRRL 5491</strain>
    </source>
</reference>
<dbReference type="HOGENOM" id="CLU_135625_2_0_11"/>
<proteinExistence type="predicted"/>
<comment type="caution">
    <text evidence="2">The sequence shown here is derived from an EMBL/GenBank/DDBJ whole genome shotgun (WGS) entry which is preliminary data.</text>
</comment>
<dbReference type="STRING" id="1343740.M271_49885"/>
<organism evidence="2 3">
    <name type="scientific">Streptomyces rapamycinicus (strain ATCC 29253 / DSM 41530 / NRRL 5491 / AYB-994)</name>
    <name type="common">Streptomyces hygroscopicus (strain ATCC 29253)</name>
    <dbReference type="NCBI Taxonomy" id="1343740"/>
    <lineage>
        <taxon>Bacteria</taxon>
        <taxon>Bacillati</taxon>
        <taxon>Actinomycetota</taxon>
        <taxon>Actinomycetes</taxon>
        <taxon>Kitasatosporales</taxon>
        <taxon>Streptomycetaceae</taxon>
        <taxon>Streptomyces</taxon>
        <taxon>Streptomyces violaceusniger group</taxon>
    </lineage>
</organism>
<dbReference type="Pfam" id="PF12680">
    <property type="entry name" value="SnoaL_2"/>
    <property type="match status" value="1"/>
</dbReference>
<dbReference type="RefSeq" id="WP_020874817.1">
    <property type="nucleotide sequence ID" value="NC_022785.1"/>
</dbReference>
<dbReference type="EMBL" id="QYCY01000004">
    <property type="protein sequence ID" value="RLV71823.1"/>
    <property type="molecule type" value="Genomic_DNA"/>
</dbReference>
<name>A0A0A0NW93_STRRN</name>